<reference evidence="11 12" key="1">
    <citation type="submission" date="2024-08" db="EMBL/GenBank/DDBJ databases">
        <title>Gnathostoma spinigerum genome.</title>
        <authorList>
            <person name="Gonzalez-Bertolin B."/>
            <person name="Monzon S."/>
            <person name="Zaballos A."/>
            <person name="Jimenez P."/>
            <person name="Dekumyoy P."/>
            <person name="Varona S."/>
            <person name="Cuesta I."/>
            <person name="Sumanam S."/>
            <person name="Adisakwattana P."/>
            <person name="Gasser R.B."/>
            <person name="Hernandez-Gonzalez A."/>
            <person name="Young N.D."/>
            <person name="Perteguer M.J."/>
        </authorList>
    </citation>
    <scope>NUCLEOTIDE SEQUENCE [LARGE SCALE GENOMIC DNA]</scope>
    <source>
        <strain evidence="11">AL3</strain>
        <tissue evidence="11">Liver</tissue>
    </source>
</reference>
<dbReference type="Pfam" id="PF13639">
    <property type="entry name" value="zf-RING_2"/>
    <property type="match status" value="1"/>
</dbReference>
<dbReference type="InterPro" id="IPR001841">
    <property type="entry name" value="Znf_RING"/>
</dbReference>
<dbReference type="Gene3D" id="3.30.40.10">
    <property type="entry name" value="Zinc/RING finger domain, C3HC4 (zinc finger)"/>
    <property type="match status" value="1"/>
</dbReference>
<feature type="domain" description="RING-type" evidence="10">
    <location>
        <begin position="565"/>
        <end position="603"/>
    </location>
</feature>
<evidence type="ECO:0000256" key="1">
    <source>
        <dbReference type="ARBA" id="ARBA00004141"/>
    </source>
</evidence>
<dbReference type="SUPFAM" id="SSF57850">
    <property type="entry name" value="RING/U-box"/>
    <property type="match status" value="1"/>
</dbReference>
<accession>A0ABD6EE67</accession>
<comment type="caution">
    <text evidence="11">The sequence shown here is derived from an EMBL/GenBank/DDBJ whole genome shotgun (WGS) entry which is preliminary data.</text>
</comment>
<dbReference type="AlphaFoldDB" id="A0ABD6EE67"/>
<feature type="transmembrane region" description="Helical" evidence="9">
    <location>
        <begin position="175"/>
        <end position="194"/>
    </location>
</feature>
<dbReference type="SMART" id="SM00184">
    <property type="entry name" value="RING"/>
    <property type="match status" value="1"/>
</dbReference>
<organism evidence="11 12">
    <name type="scientific">Gnathostoma spinigerum</name>
    <dbReference type="NCBI Taxonomy" id="75299"/>
    <lineage>
        <taxon>Eukaryota</taxon>
        <taxon>Metazoa</taxon>
        <taxon>Ecdysozoa</taxon>
        <taxon>Nematoda</taxon>
        <taxon>Chromadorea</taxon>
        <taxon>Rhabditida</taxon>
        <taxon>Spirurina</taxon>
        <taxon>Gnathostomatomorpha</taxon>
        <taxon>Gnathostomatoidea</taxon>
        <taxon>Gnathostomatidae</taxon>
        <taxon>Gnathostoma</taxon>
    </lineage>
</organism>
<dbReference type="PROSITE" id="PS50089">
    <property type="entry name" value="ZF_RING_2"/>
    <property type="match status" value="1"/>
</dbReference>
<dbReference type="SMART" id="SM00744">
    <property type="entry name" value="RINGv"/>
    <property type="match status" value="1"/>
</dbReference>
<evidence type="ECO:0000256" key="3">
    <source>
        <dbReference type="ARBA" id="ARBA00022723"/>
    </source>
</evidence>
<evidence type="ECO:0000256" key="7">
    <source>
        <dbReference type="ARBA" id="ARBA00023136"/>
    </source>
</evidence>
<dbReference type="Pfam" id="PF13705">
    <property type="entry name" value="TRC8_N"/>
    <property type="match status" value="1"/>
</dbReference>
<feature type="transmembrane region" description="Helical" evidence="9">
    <location>
        <begin position="152"/>
        <end position="169"/>
    </location>
</feature>
<evidence type="ECO:0000313" key="11">
    <source>
        <dbReference type="EMBL" id="MFH4974987.1"/>
    </source>
</evidence>
<feature type="transmembrane region" description="Helical" evidence="9">
    <location>
        <begin position="256"/>
        <end position="276"/>
    </location>
</feature>
<dbReference type="InterPro" id="IPR011016">
    <property type="entry name" value="Znf_RING-CH"/>
</dbReference>
<feature type="transmembrane region" description="Helical" evidence="9">
    <location>
        <begin position="109"/>
        <end position="131"/>
    </location>
</feature>
<keyword evidence="2 9" id="KW-0812">Transmembrane</keyword>
<feature type="transmembrane region" description="Helical" evidence="9">
    <location>
        <begin position="288"/>
        <end position="314"/>
    </location>
</feature>
<keyword evidence="12" id="KW-1185">Reference proteome</keyword>
<name>A0ABD6EE67_9BILA</name>
<keyword evidence="4 8" id="KW-0863">Zinc-finger</keyword>
<dbReference type="PANTHER" id="PTHR22763:SF191">
    <property type="entry name" value="RING FINGER PROTEIN 145 HOMOLOG"/>
    <property type="match status" value="1"/>
</dbReference>
<dbReference type="InterPro" id="IPR025754">
    <property type="entry name" value="TRC8_N_dom"/>
</dbReference>
<dbReference type="Proteomes" id="UP001608902">
    <property type="component" value="Unassembled WGS sequence"/>
</dbReference>
<dbReference type="InterPro" id="IPR013083">
    <property type="entry name" value="Znf_RING/FYVE/PHD"/>
</dbReference>
<dbReference type="EMBL" id="JBGFUD010000662">
    <property type="protein sequence ID" value="MFH4974987.1"/>
    <property type="molecule type" value="Genomic_DNA"/>
</dbReference>
<evidence type="ECO:0000259" key="10">
    <source>
        <dbReference type="PROSITE" id="PS50089"/>
    </source>
</evidence>
<evidence type="ECO:0000256" key="4">
    <source>
        <dbReference type="ARBA" id="ARBA00022771"/>
    </source>
</evidence>
<dbReference type="GO" id="GO:0016020">
    <property type="term" value="C:membrane"/>
    <property type="evidence" value="ECO:0007669"/>
    <property type="project" value="UniProtKB-SubCell"/>
</dbReference>
<dbReference type="InterPro" id="IPR050731">
    <property type="entry name" value="HRD1_E3_ubiq-ligases"/>
</dbReference>
<feature type="transmembrane region" description="Helical" evidence="9">
    <location>
        <begin position="406"/>
        <end position="424"/>
    </location>
</feature>
<protein>
    <recommendedName>
        <fullName evidence="10">RING-type domain-containing protein</fullName>
    </recommendedName>
</protein>
<feature type="transmembrane region" description="Helical" evidence="9">
    <location>
        <begin position="367"/>
        <end position="386"/>
    </location>
</feature>
<proteinExistence type="predicted"/>
<comment type="subcellular location">
    <subcellularLocation>
        <location evidence="1">Membrane</location>
        <topology evidence="1">Multi-pass membrane protein</topology>
    </subcellularLocation>
</comment>
<feature type="transmembrane region" description="Helical" evidence="9">
    <location>
        <begin position="334"/>
        <end position="355"/>
    </location>
</feature>
<keyword evidence="5" id="KW-0862">Zinc</keyword>
<sequence>MDSEINLFISHKCIDLTLWAVNVFERCGSIVLRLPFVLLLEIWWKNRDICLINDFFANLSFFSCCKVDRIVEFIQMPNLGRPAMVLFSFSVVLFLFFFLLLSLHHMVQVYSHGISLFFLGVASSLSMNYVASEQPERSELKLDRFSRLEKHAFYLIAQLALCLAQTYLIELESSFSYAMLAVFLAPFIAYICGYPGHRLMYSHNIACSLTVVFIFFYMIRRIPRILGVFKNVWEDFRNTLLHLSLIEGFTAIGSRIHFVELLTTAWVSIFFLRMLLDVTKNERSLSEIGIVILLSVAEATSTPLSLLAFILVIIQMCTRAECIARVIIGSSNGHSLFFTQITLTEALAVVSLCLQTGFLGMPTQQKAFLVGFILFIATSVLLQSLYELLKPHLLCIAASHTSSRRQHLYSLILAFFLFTAPLYASFTVMRFLPVDLWCCLLVCNCTLTSVRTLSVGVIYVLTVIDSCSSETWKYYEDTVFKWKLTTQCIEILMSSLIVIHGIYSSFRGQWTFPSIVVLLFHTYLNVWSRSKEVLASITAHYIACKNISYLRPASNAELLKMRDVCSICFSEMITDARVTPCHHYFHSFCLRKWLTVKLVCPLCYTVVGLSRGVTEKTVVEPFIDSDEEITEYSSVDVEIRNVASVPQMEHSYCVSSQCQLSQRFRRPPINVSE</sequence>
<evidence type="ECO:0000256" key="5">
    <source>
        <dbReference type="ARBA" id="ARBA00022833"/>
    </source>
</evidence>
<evidence type="ECO:0000256" key="2">
    <source>
        <dbReference type="ARBA" id="ARBA00022692"/>
    </source>
</evidence>
<evidence type="ECO:0000256" key="9">
    <source>
        <dbReference type="SAM" id="Phobius"/>
    </source>
</evidence>
<feature type="transmembrane region" description="Helical" evidence="9">
    <location>
        <begin position="201"/>
        <end position="219"/>
    </location>
</feature>
<evidence type="ECO:0000256" key="8">
    <source>
        <dbReference type="PROSITE-ProRule" id="PRU00175"/>
    </source>
</evidence>
<keyword evidence="7 9" id="KW-0472">Membrane</keyword>
<keyword evidence="6 9" id="KW-1133">Transmembrane helix</keyword>
<dbReference type="PANTHER" id="PTHR22763">
    <property type="entry name" value="RING ZINC FINGER PROTEIN"/>
    <property type="match status" value="1"/>
</dbReference>
<evidence type="ECO:0000256" key="6">
    <source>
        <dbReference type="ARBA" id="ARBA00022989"/>
    </source>
</evidence>
<gene>
    <name evidence="11" type="ORF">AB6A40_001696</name>
</gene>
<dbReference type="GO" id="GO:0008270">
    <property type="term" value="F:zinc ion binding"/>
    <property type="evidence" value="ECO:0007669"/>
    <property type="project" value="UniProtKB-KW"/>
</dbReference>
<feature type="transmembrane region" description="Helical" evidence="9">
    <location>
        <begin position="83"/>
        <end position="103"/>
    </location>
</feature>
<evidence type="ECO:0000313" key="12">
    <source>
        <dbReference type="Proteomes" id="UP001608902"/>
    </source>
</evidence>
<keyword evidence="3" id="KW-0479">Metal-binding</keyword>